<dbReference type="NCBIfam" id="TIGR02227">
    <property type="entry name" value="sigpep_I_bact"/>
    <property type="match status" value="1"/>
</dbReference>
<organism evidence="9 10">
    <name type="scientific">Canibacter oris</name>
    <dbReference type="NCBI Taxonomy" id="1365628"/>
    <lineage>
        <taxon>Bacteria</taxon>
        <taxon>Bacillati</taxon>
        <taxon>Actinomycetota</taxon>
        <taxon>Actinomycetes</taxon>
        <taxon>Micrococcales</taxon>
        <taxon>Microbacteriaceae</taxon>
        <taxon>Canibacter</taxon>
    </lineage>
</organism>
<dbReference type="RefSeq" id="WP_183304690.1">
    <property type="nucleotide sequence ID" value="NZ_JACIFD010000008.1"/>
</dbReference>
<keyword evidence="7" id="KW-0472">Membrane</keyword>
<comment type="similarity">
    <text evidence="3 7">Belongs to the peptidase S26 family.</text>
</comment>
<gene>
    <name evidence="9" type="ORF">F5897_000989</name>
</gene>
<evidence type="ECO:0000256" key="7">
    <source>
        <dbReference type="RuleBase" id="RU362042"/>
    </source>
</evidence>
<dbReference type="GO" id="GO:0004252">
    <property type="term" value="F:serine-type endopeptidase activity"/>
    <property type="evidence" value="ECO:0007669"/>
    <property type="project" value="InterPro"/>
</dbReference>
<protein>
    <recommendedName>
        <fullName evidence="4 7">Signal peptidase I</fullName>
        <ecNumber evidence="4 7">3.4.21.89</ecNumber>
    </recommendedName>
</protein>
<dbReference type="SUPFAM" id="SSF51306">
    <property type="entry name" value="LexA/Signal peptidase"/>
    <property type="match status" value="1"/>
</dbReference>
<dbReference type="PANTHER" id="PTHR43390">
    <property type="entry name" value="SIGNAL PEPTIDASE I"/>
    <property type="match status" value="1"/>
</dbReference>
<keyword evidence="7" id="KW-1133">Transmembrane helix</keyword>
<dbReference type="GO" id="GO:0009003">
    <property type="term" value="F:signal peptidase activity"/>
    <property type="evidence" value="ECO:0007669"/>
    <property type="project" value="UniProtKB-EC"/>
</dbReference>
<evidence type="ECO:0000256" key="5">
    <source>
        <dbReference type="ARBA" id="ARBA00022801"/>
    </source>
</evidence>
<dbReference type="PRINTS" id="PR00727">
    <property type="entry name" value="LEADERPTASE"/>
</dbReference>
<comment type="catalytic activity">
    <reaction evidence="1 7">
        <text>Cleavage of hydrophobic, N-terminal signal or leader sequences from secreted and periplasmic proteins.</text>
        <dbReference type="EC" id="3.4.21.89"/>
    </reaction>
</comment>
<feature type="transmembrane region" description="Helical" evidence="7">
    <location>
        <begin position="21"/>
        <end position="44"/>
    </location>
</feature>
<dbReference type="InterPro" id="IPR036286">
    <property type="entry name" value="LexA/Signal_pep-like_sf"/>
</dbReference>
<comment type="caution">
    <text evidence="9">The sequence shown here is derived from an EMBL/GenBank/DDBJ whole genome shotgun (WGS) entry which is preliminary data.</text>
</comment>
<evidence type="ECO:0000256" key="4">
    <source>
        <dbReference type="ARBA" id="ARBA00013208"/>
    </source>
</evidence>
<dbReference type="EC" id="3.4.21.89" evidence="4 7"/>
<feature type="active site" evidence="6">
    <location>
        <position position="118"/>
    </location>
</feature>
<dbReference type="Gene3D" id="2.10.109.10">
    <property type="entry name" value="Umud Fragment, subunit A"/>
    <property type="match status" value="1"/>
</dbReference>
<evidence type="ECO:0000256" key="1">
    <source>
        <dbReference type="ARBA" id="ARBA00000677"/>
    </source>
</evidence>
<dbReference type="CDD" id="cd06530">
    <property type="entry name" value="S26_SPase_I"/>
    <property type="match status" value="1"/>
</dbReference>
<name>A0A840DNM1_9MICO</name>
<evidence type="ECO:0000313" key="9">
    <source>
        <dbReference type="EMBL" id="MBB4071677.1"/>
    </source>
</evidence>
<evidence type="ECO:0000256" key="6">
    <source>
        <dbReference type="PIRSR" id="PIRSR600223-1"/>
    </source>
</evidence>
<dbReference type="InterPro" id="IPR000223">
    <property type="entry name" value="Pept_S26A_signal_pept_1"/>
</dbReference>
<accession>A0A840DNM1</accession>
<dbReference type="GO" id="GO:0005886">
    <property type="term" value="C:plasma membrane"/>
    <property type="evidence" value="ECO:0007669"/>
    <property type="project" value="UniProtKB-SubCell"/>
</dbReference>
<dbReference type="InterPro" id="IPR019758">
    <property type="entry name" value="Pept_S26A_signal_pept_1_CS"/>
</dbReference>
<keyword evidence="7" id="KW-0812">Transmembrane</keyword>
<evidence type="ECO:0000313" key="10">
    <source>
        <dbReference type="Proteomes" id="UP000571183"/>
    </source>
</evidence>
<dbReference type="GO" id="GO:0006465">
    <property type="term" value="P:signal peptide processing"/>
    <property type="evidence" value="ECO:0007669"/>
    <property type="project" value="InterPro"/>
</dbReference>
<feature type="domain" description="Peptidase S26" evidence="8">
    <location>
        <begin position="19"/>
        <end position="211"/>
    </location>
</feature>
<dbReference type="InterPro" id="IPR019533">
    <property type="entry name" value="Peptidase_S26"/>
</dbReference>
<dbReference type="Proteomes" id="UP000571183">
    <property type="component" value="Unassembled WGS sequence"/>
</dbReference>
<comment type="subcellular location">
    <subcellularLocation>
        <location evidence="2">Cell membrane</location>
        <topology evidence="2">Single-pass type II membrane protein</topology>
    </subcellularLocation>
    <subcellularLocation>
        <location evidence="7">Membrane</location>
        <topology evidence="7">Single-pass type II membrane protein</topology>
    </subcellularLocation>
</comment>
<dbReference type="Pfam" id="PF10502">
    <property type="entry name" value="Peptidase_S26"/>
    <property type="match status" value="1"/>
</dbReference>
<evidence type="ECO:0000256" key="2">
    <source>
        <dbReference type="ARBA" id="ARBA00004401"/>
    </source>
</evidence>
<sequence length="234" mass="25730">MTETKSQPVEKGGFLKFIRDLLVIVIGALVLSVLLKTFLIRSFYIPSSSMEQTLLIDDRVMVNQLVPDVVPVQRGDVVVFKDPGGWLLGHPKPDLTPLQKALEFIGLQPETSGEYLIKRVIAVGGDRVACCTAEGKITVNGVAIDETYIQKPAGQTAASAVPFDVVVPENSYWVLGDNRYASQDSRFQTETPSKGFVPQENIVGRAFLLHWPLQRFGIIGNHPAVFDHLDNTGQ</sequence>
<keyword evidence="5 7" id="KW-0378">Hydrolase</keyword>
<evidence type="ECO:0000259" key="8">
    <source>
        <dbReference type="Pfam" id="PF10502"/>
    </source>
</evidence>
<dbReference type="EMBL" id="JACIFD010000008">
    <property type="protein sequence ID" value="MBB4071677.1"/>
    <property type="molecule type" value="Genomic_DNA"/>
</dbReference>
<dbReference type="PANTHER" id="PTHR43390:SF1">
    <property type="entry name" value="CHLOROPLAST PROCESSING PEPTIDASE"/>
    <property type="match status" value="1"/>
</dbReference>
<feature type="active site" evidence="6">
    <location>
        <position position="49"/>
    </location>
</feature>
<keyword evidence="10" id="KW-1185">Reference proteome</keyword>
<proteinExistence type="inferred from homology"/>
<keyword evidence="7" id="KW-0645">Protease</keyword>
<dbReference type="AlphaFoldDB" id="A0A840DNM1"/>
<reference evidence="9" key="1">
    <citation type="submission" date="2020-08" db="EMBL/GenBank/DDBJ databases">
        <title>Sequencing the genomes of 1000 actinobacteria strains.</title>
        <authorList>
            <person name="Klenk H.-P."/>
        </authorList>
    </citation>
    <scope>NUCLEOTIDE SEQUENCE [LARGE SCALE GENOMIC DNA]</scope>
    <source>
        <strain evidence="9">DSM 27064</strain>
    </source>
</reference>
<evidence type="ECO:0000256" key="3">
    <source>
        <dbReference type="ARBA" id="ARBA00009370"/>
    </source>
</evidence>
<dbReference type="PROSITE" id="PS00761">
    <property type="entry name" value="SPASE_I_3"/>
    <property type="match status" value="1"/>
</dbReference>